<dbReference type="RefSeq" id="XP_012338676.1">
    <property type="nucleotide sequence ID" value="XM_012483253.1"/>
</dbReference>
<evidence type="ECO:0000313" key="3">
    <source>
        <dbReference type="EMBL" id="KJP84717.1"/>
    </source>
</evidence>
<name>A0A0D9QD19_PLAFR</name>
<feature type="compositionally biased region" description="Basic and acidic residues" evidence="1">
    <location>
        <begin position="490"/>
        <end position="509"/>
    </location>
</feature>
<reference evidence="3 4" key="1">
    <citation type="submission" date="2014-03" db="EMBL/GenBank/DDBJ databases">
        <title>The Genome Sequence of Plasmodium fragile nilgiri.</title>
        <authorList>
            <consortium name="The Broad Institute Genomics Platform"/>
            <consortium name="The Broad Institute Genome Sequencing Center for Infectious Disease"/>
            <person name="Neafsey D."/>
            <person name="Duraisingh M."/>
            <person name="Young S.K."/>
            <person name="Zeng Q."/>
            <person name="Gargeya S."/>
            <person name="Abouelleil A."/>
            <person name="Alvarado L."/>
            <person name="Chapman S.B."/>
            <person name="Gainer-Dewar J."/>
            <person name="Goldberg J."/>
            <person name="Griggs A."/>
            <person name="Gujja S."/>
            <person name="Hansen M."/>
            <person name="Howarth C."/>
            <person name="Imamovic A."/>
            <person name="Larimer J."/>
            <person name="Pearson M."/>
            <person name="Poon T.W."/>
            <person name="Priest M."/>
            <person name="Roberts A."/>
            <person name="Saif S."/>
            <person name="Shea T."/>
            <person name="Sykes S."/>
            <person name="Wortman J."/>
            <person name="Nusbaum C."/>
            <person name="Birren B."/>
        </authorList>
    </citation>
    <scope>NUCLEOTIDE SEQUENCE [LARGE SCALE GENOMIC DNA]</scope>
    <source>
        <strain evidence="4">nilgiri</strain>
    </source>
</reference>
<gene>
    <name evidence="3" type="ORF">AK88_05651</name>
</gene>
<sequence>MAEKLGDLLVDYTTKRRIRADVQEGDTGTGSFSEIFWGDVKTVYDALLDAMEEHRPELDSLCSSIVQDGHTFTLGPEDSSLCKDIMKVYYFMDGMRTAAATPSHVIQPEDPIHSFMRCMVGYVTLATQFAPQCQFNNLVPHARALIEAMRTMATVDTSNSACNGLDFDTLKIGYKLVGATITEWIEENSSRWHAIMEDYMHASCVDHTTIQAGTNSGQDTHEEIEPQGVLGTISLDDLKQLADSKDELSKEDATEVLIQIKDETDGSNILRKLQEGLQQVESKRMNSAPRATPASVAGTSVATKPAAPTPQGAKPATTLPTNGTTEDKTQGKGGETSPEGTGAPPAQGTDTGRNAARKEDTDDTQPVAGPPPAAPPSAQDTGGLGTGESGGHGPGPGQQPPPPPPPPLQDPARKEESTPKNHNDTETGEYTCAHDHSNGAGPGTESHAGSSVRITKGRYIPEGQPSCEKINELLRTPNSPPNNSNPTDNKSNRSQDERNQTSNENERQTETAAGSQAPPQASNAQDPDTQPKASAGPHGNTKSIDEGEHGDPNKDQGQPYGSQKESKETSSPEVQNPSSDPSAAAPAVPNPAPGEADDKVVDGGNDDPPPQGGTWND</sequence>
<keyword evidence="4" id="KW-1185">Reference proteome</keyword>
<dbReference type="Proteomes" id="UP000054561">
    <property type="component" value="Unassembled WGS sequence"/>
</dbReference>
<feature type="compositionally biased region" description="Low complexity" evidence="1">
    <location>
        <begin position="577"/>
        <end position="587"/>
    </location>
</feature>
<dbReference type="GeneID" id="24270965"/>
<feature type="compositionally biased region" description="Pro residues" evidence="1">
    <location>
        <begin position="397"/>
        <end position="409"/>
    </location>
</feature>
<organism evidence="3 4">
    <name type="scientific">Plasmodium fragile</name>
    <dbReference type="NCBI Taxonomy" id="5857"/>
    <lineage>
        <taxon>Eukaryota</taxon>
        <taxon>Sar</taxon>
        <taxon>Alveolata</taxon>
        <taxon>Apicomplexa</taxon>
        <taxon>Aconoidasida</taxon>
        <taxon>Haemosporida</taxon>
        <taxon>Plasmodiidae</taxon>
        <taxon>Plasmodium</taxon>
        <taxon>Plasmodium (Plasmodium)</taxon>
    </lineage>
</organism>
<feature type="non-terminal residue" evidence="3">
    <location>
        <position position="617"/>
    </location>
</feature>
<evidence type="ECO:0000259" key="2">
    <source>
        <dbReference type="Pfam" id="PF12887"/>
    </source>
</evidence>
<dbReference type="EMBL" id="KQ030429">
    <property type="protein sequence ID" value="KJP84717.1"/>
    <property type="molecule type" value="Genomic_DNA"/>
</dbReference>
<dbReference type="InterPro" id="IPR024290">
    <property type="entry name" value="SICA_extracell_a"/>
</dbReference>
<evidence type="ECO:0000313" key="4">
    <source>
        <dbReference type="Proteomes" id="UP000054561"/>
    </source>
</evidence>
<feature type="compositionally biased region" description="Basic and acidic residues" evidence="1">
    <location>
        <begin position="411"/>
        <end position="425"/>
    </location>
</feature>
<dbReference type="OrthoDB" id="389532at2759"/>
<feature type="region of interest" description="Disordered" evidence="1">
    <location>
        <begin position="280"/>
        <end position="617"/>
    </location>
</feature>
<proteinExistence type="predicted"/>
<feature type="compositionally biased region" description="Gly residues" evidence="1">
    <location>
        <begin position="382"/>
        <end position="396"/>
    </location>
</feature>
<dbReference type="Pfam" id="PF12887">
    <property type="entry name" value="SICA_alpha"/>
    <property type="match status" value="1"/>
</dbReference>
<feature type="domain" description="Schizont-infected cell agglutination extracellular alpha" evidence="2">
    <location>
        <begin position="38"/>
        <end position="184"/>
    </location>
</feature>
<feature type="compositionally biased region" description="Polar residues" evidence="1">
    <location>
        <begin position="510"/>
        <end position="532"/>
    </location>
</feature>
<evidence type="ECO:0000256" key="1">
    <source>
        <dbReference type="SAM" id="MobiDB-lite"/>
    </source>
</evidence>
<dbReference type="VEuPathDB" id="PlasmoDB:AK88_05651"/>
<dbReference type="AlphaFoldDB" id="A0A0D9QD19"/>
<accession>A0A0D9QD19</accession>
<protein>
    <recommendedName>
        <fullName evidence="2">Schizont-infected cell agglutination extracellular alpha domain-containing protein</fullName>
    </recommendedName>
</protein>
<feature type="compositionally biased region" description="Basic and acidic residues" evidence="1">
    <location>
        <begin position="543"/>
        <end position="554"/>
    </location>
</feature>